<evidence type="ECO:0008006" key="3">
    <source>
        <dbReference type="Google" id="ProtNLM"/>
    </source>
</evidence>
<dbReference type="EMBL" id="LXLT01000043">
    <property type="protein sequence ID" value="OFD77172.1"/>
    <property type="molecule type" value="Genomic_DNA"/>
</dbReference>
<accession>A0A1E8B5L7</accession>
<dbReference type="RefSeq" id="WP_236735981.1">
    <property type="nucleotide sequence ID" value="NZ_LXLT01000043.1"/>
</dbReference>
<proteinExistence type="predicted"/>
<dbReference type="InterPro" id="IPR016630">
    <property type="entry name" value="UCP015278"/>
</dbReference>
<protein>
    <recommendedName>
        <fullName evidence="3">DUF2247 family protein</fullName>
    </recommendedName>
</protein>
<dbReference type="PIRSF" id="PIRSF015278">
    <property type="entry name" value="UCP015278"/>
    <property type="match status" value="1"/>
</dbReference>
<evidence type="ECO:0000313" key="1">
    <source>
        <dbReference type="EMBL" id="OFD77172.1"/>
    </source>
</evidence>
<dbReference type="Proteomes" id="UP000175706">
    <property type="component" value="Unassembled WGS sequence"/>
</dbReference>
<dbReference type="AlphaFoldDB" id="A0A1E8B5L7"/>
<dbReference type="Pfam" id="PF10004">
    <property type="entry name" value="DUF2247"/>
    <property type="match status" value="1"/>
</dbReference>
<comment type="caution">
    <text evidence="1">The sequence shown here is derived from an EMBL/GenBank/DDBJ whole genome shotgun (WGS) entry which is preliminary data.</text>
</comment>
<dbReference type="PATRIC" id="fig|86662.25.peg.3360"/>
<gene>
    <name evidence="1" type="ORF">BWGOE8_32840</name>
</gene>
<evidence type="ECO:0000313" key="2">
    <source>
        <dbReference type="Proteomes" id="UP000175706"/>
    </source>
</evidence>
<name>A0A1E8B5L7_BACMY</name>
<reference evidence="1 2" key="1">
    <citation type="submission" date="2016-05" db="EMBL/GenBank/DDBJ databases">
        <title>Bacillus thuringiensis and Bacillus weihenstephanensis as novel biocontrol agents of wilt causing Verticillium species.</title>
        <authorList>
            <person name="Hollensteiner J."/>
            <person name="Wemheuer F."/>
            <person name="Harting R."/>
            <person name="Kolarzyk A."/>
            <person name="Diaz-Valerio S."/>
            <person name="Poehlein A."/>
            <person name="Brzuszkiewicz E."/>
            <person name="Nesemann K."/>
            <person name="Braus-Stromeyer S."/>
            <person name="Braus G."/>
            <person name="Daniel R."/>
            <person name="Liesegang H."/>
        </authorList>
    </citation>
    <scope>NUCLEOTIDE SEQUENCE [LARGE SCALE GENOMIC DNA]</scope>
    <source>
        <strain evidence="1 2">GOE8</strain>
    </source>
</reference>
<sequence length="177" mass="20921">MQERSENIMYSYKIFKTYRLQYSWSTLLTGLKLGLLSIEEIDTYAANYLIDNPHVSDDVLLELTWGKCDKEKAIELIETIVMDLAIPWNGDVEERKWKYCILMSMREKNNDYDALLENIANLYSDFNYPDDMKGFIYYLEPDDGYDPSKYTKSENIKRLINKLDSFLQSEQKALQEV</sequence>
<organism evidence="1 2">
    <name type="scientific">Bacillus mycoides</name>
    <dbReference type="NCBI Taxonomy" id="1405"/>
    <lineage>
        <taxon>Bacteria</taxon>
        <taxon>Bacillati</taxon>
        <taxon>Bacillota</taxon>
        <taxon>Bacilli</taxon>
        <taxon>Bacillales</taxon>
        <taxon>Bacillaceae</taxon>
        <taxon>Bacillus</taxon>
        <taxon>Bacillus cereus group</taxon>
    </lineage>
</organism>